<evidence type="ECO:0000256" key="4">
    <source>
        <dbReference type="ARBA" id="ARBA00023136"/>
    </source>
</evidence>
<evidence type="ECO:0000313" key="8">
    <source>
        <dbReference type="EMBL" id="TWI89021.1"/>
    </source>
</evidence>
<evidence type="ECO:0000256" key="5">
    <source>
        <dbReference type="ARBA" id="ARBA00023237"/>
    </source>
</evidence>
<evidence type="ECO:0000256" key="2">
    <source>
        <dbReference type="ARBA" id="ARBA00006275"/>
    </source>
</evidence>
<feature type="domain" description="SusD-like N-terminal" evidence="7">
    <location>
        <begin position="96"/>
        <end position="239"/>
    </location>
</feature>
<evidence type="ECO:0000313" key="9">
    <source>
        <dbReference type="Proteomes" id="UP000316778"/>
    </source>
</evidence>
<accession>A0A562T650</accession>
<keyword evidence="4" id="KW-0472">Membrane</keyword>
<dbReference type="GO" id="GO:0009279">
    <property type="term" value="C:cell outer membrane"/>
    <property type="evidence" value="ECO:0007669"/>
    <property type="project" value="UniProtKB-SubCell"/>
</dbReference>
<dbReference type="Pfam" id="PF14322">
    <property type="entry name" value="SusD-like_3"/>
    <property type="match status" value="1"/>
</dbReference>
<dbReference type="CDD" id="cd08977">
    <property type="entry name" value="SusD"/>
    <property type="match status" value="1"/>
</dbReference>
<keyword evidence="9" id="KW-1185">Reference proteome</keyword>
<organism evidence="8 9">
    <name type="scientific">Chitinophaga japonensis</name>
    <name type="common">Flexibacter japonensis</name>
    <dbReference type="NCBI Taxonomy" id="104662"/>
    <lineage>
        <taxon>Bacteria</taxon>
        <taxon>Pseudomonadati</taxon>
        <taxon>Bacteroidota</taxon>
        <taxon>Chitinophagia</taxon>
        <taxon>Chitinophagales</taxon>
        <taxon>Chitinophagaceae</taxon>
        <taxon>Chitinophaga</taxon>
    </lineage>
</organism>
<evidence type="ECO:0000256" key="1">
    <source>
        <dbReference type="ARBA" id="ARBA00004442"/>
    </source>
</evidence>
<dbReference type="EMBL" id="VLLG01000003">
    <property type="protein sequence ID" value="TWI89021.1"/>
    <property type="molecule type" value="Genomic_DNA"/>
</dbReference>
<dbReference type="Gene3D" id="1.25.40.390">
    <property type="match status" value="1"/>
</dbReference>
<keyword evidence="5" id="KW-0998">Cell outer membrane</keyword>
<sequence>MLLSLYKHSNPGRFTVICSMIALLLFSGCAKQLDIKPEVFVSPEELYKDEAGVRSGIVGIYRQLLVLKRSDYVIVGMVGTDEGKTTLFVPTWGTYWQNFSAVNSYSPLMTGQNDVIQNFWAVSYKGINNANVAIKYIGLAPVDDAVKARAIGEARFLRALFYFYLVQLYGGVPLPTEADNPEADAKGGYPRSSPDEVYQLIIADLQYAMDNLGGKGEEGQDPGRATKEAARALLGKVYLTRKDYDNAMTTLQPLLSASNVALMPGYADLYVEANENNIESLFEIQFSNEQDNTSNLAANLGCWQINSPDLPGAGGHVIIPTDYYYESFEDGDLRKEASFRTLFYDKDGNPVDYSWWSDVGKPHMKKFDITKGVSVSGSLSSRNLYYLRLADVILMCAEAQNETGDVSGALQQLNKIRRRAGLENYETVHGMPAQDQLRRELMTERMRELGFEGWRWFDLKRTGTLLTEVKAHNPDAAENIQEKHLLYPIPAKEFENNTALQPSDQNPGY</sequence>
<proteinExistence type="inferred from homology"/>
<dbReference type="RefSeq" id="WP_145715046.1">
    <property type="nucleotide sequence ID" value="NZ_BAAAFY010000001.1"/>
</dbReference>
<evidence type="ECO:0000256" key="3">
    <source>
        <dbReference type="ARBA" id="ARBA00022729"/>
    </source>
</evidence>
<feature type="domain" description="RagB/SusD" evidence="6">
    <location>
        <begin position="359"/>
        <end position="509"/>
    </location>
</feature>
<name>A0A562T650_CHIJA</name>
<gene>
    <name evidence="8" type="ORF">LX66_3114</name>
</gene>
<dbReference type="AlphaFoldDB" id="A0A562T650"/>
<evidence type="ECO:0000259" key="6">
    <source>
        <dbReference type="Pfam" id="PF07980"/>
    </source>
</evidence>
<dbReference type="InterPro" id="IPR033985">
    <property type="entry name" value="SusD-like_N"/>
</dbReference>
<comment type="subcellular location">
    <subcellularLocation>
        <location evidence="1">Cell outer membrane</location>
    </subcellularLocation>
</comment>
<dbReference type="InterPro" id="IPR011990">
    <property type="entry name" value="TPR-like_helical_dom_sf"/>
</dbReference>
<comment type="similarity">
    <text evidence="2">Belongs to the SusD family.</text>
</comment>
<evidence type="ECO:0000259" key="7">
    <source>
        <dbReference type="Pfam" id="PF14322"/>
    </source>
</evidence>
<keyword evidence="3" id="KW-0732">Signal</keyword>
<protein>
    <submittedName>
        <fullName evidence="8">Putative outer membrane starch-binding protein</fullName>
    </submittedName>
</protein>
<comment type="caution">
    <text evidence="8">The sequence shown here is derived from an EMBL/GenBank/DDBJ whole genome shotgun (WGS) entry which is preliminary data.</text>
</comment>
<reference evidence="8 9" key="1">
    <citation type="journal article" date="2013" name="Stand. Genomic Sci.">
        <title>Genomic Encyclopedia of Type Strains, Phase I: The one thousand microbial genomes (KMG-I) project.</title>
        <authorList>
            <person name="Kyrpides N.C."/>
            <person name="Woyke T."/>
            <person name="Eisen J.A."/>
            <person name="Garrity G."/>
            <person name="Lilburn T.G."/>
            <person name="Beck B.J."/>
            <person name="Whitman W.B."/>
            <person name="Hugenholtz P."/>
            <person name="Klenk H.P."/>
        </authorList>
    </citation>
    <scope>NUCLEOTIDE SEQUENCE [LARGE SCALE GENOMIC DNA]</scope>
    <source>
        <strain evidence="8 9">DSM 13484</strain>
    </source>
</reference>
<dbReference type="InterPro" id="IPR012944">
    <property type="entry name" value="SusD_RagB_dom"/>
</dbReference>
<dbReference type="Pfam" id="PF07980">
    <property type="entry name" value="SusD_RagB"/>
    <property type="match status" value="1"/>
</dbReference>
<dbReference type="Proteomes" id="UP000316778">
    <property type="component" value="Unassembled WGS sequence"/>
</dbReference>
<dbReference type="SUPFAM" id="SSF48452">
    <property type="entry name" value="TPR-like"/>
    <property type="match status" value="1"/>
</dbReference>
<dbReference type="OrthoDB" id="1016139at2"/>
<dbReference type="PROSITE" id="PS51257">
    <property type="entry name" value="PROKAR_LIPOPROTEIN"/>
    <property type="match status" value="1"/>
</dbReference>